<organism evidence="2 3">
    <name type="scientific">Bradyrhizobium japonicum</name>
    <dbReference type="NCBI Taxonomy" id="375"/>
    <lineage>
        <taxon>Bacteria</taxon>
        <taxon>Pseudomonadati</taxon>
        <taxon>Pseudomonadota</taxon>
        <taxon>Alphaproteobacteria</taxon>
        <taxon>Hyphomicrobiales</taxon>
        <taxon>Nitrobacteraceae</taxon>
        <taxon>Bradyrhizobium</taxon>
    </lineage>
</organism>
<evidence type="ECO:0000313" key="2">
    <source>
        <dbReference type="EMBL" id="OSJ32570.1"/>
    </source>
</evidence>
<dbReference type="RefSeq" id="WP_085401184.1">
    <property type="nucleotide sequence ID" value="NZ_NAFL01000248.1"/>
</dbReference>
<sequence>MADPAEQQPVDQAAELEAAVREAIEACGGDPVDAVRALIVANAMLEEELADVYAKASHGFLRGRRVQKREISGSAGAATSPGSRRRDPE</sequence>
<feature type="region of interest" description="Disordered" evidence="1">
    <location>
        <begin position="66"/>
        <end position="89"/>
    </location>
</feature>
<reference evidence="2 3" key="1">
    <citation type="submission" date="2017-03" db="EMBL/GenBank/DDBJ databases">
        <title>Whole genome sequences of fourteen strains of Bradyrhizobium canariense and one strain of Bradyrhizobium japonicum isolated from Lupinus (Papilionoideae: Genisteae) species in Algeria.</title>
        <authorList>
            <person name="Crovadore J."/>
            <person name="Chekireb D."/>
            <person name="Brachmann A."/>
            <person name="Chablais R."/>
            <person name="Cochard B."/>
            <person name="Lefort F."/>
        </authorList>
    </citation>
    <scope>NUCLEOTIDE SEQUENCE [LARGE SCALE GENOMIC DNA]</scope>
    <source>
        <strain evidence="2 3">UBMA197</strain>
    </source>
</reference>
<accession>A0A1Y2JNR0</accession>
<protein>
    <submittedName>
        <fullName evidence="2">Uncharacterized protein</fullName>
    </submittedName>
</protein>
<comment type="caution">
    <text evidence="2">The sequence shown here is derived from an EMBL/GenBank/DDBJ whole genome shotgun (WGS) entry which is preliminary data.</text>
</comment>
<gene>
    <name evidence="2" type="ORF">BSZ19_18645</name>
</gene>
<proteinExistence type="predicted"/>
<evidence type="ECO:0000313" key="3">
    <source>
        <dbReference type="Proteomes" id="UP000193335"/>
    </source>
</evidence>
<name>A0A1Y2JNR0_BRAJP</name>
<evidence type="ECO:0000256" key="1">
    <source>
        <dbReference type="SAM" id="MobiDB-lite"/>
    </source>
</evidence>
<dbReference type="Proteomes" id="UP000193335">
    <property type="component" value="Unassembled WGS sequence"/>
</dbReference>
<feature type="compositionally biased region" description="Low complexity" evidence="1">
    <location>
        <begin position="72"/>
        <end position="82"/>
    </location>
</feature>
<dbReference type="EMBL" id="NAFL01000248">
    <property type="protein sequence ID" value="OSJ32570.1"/>
    <property type="molecule type" value="Genomic_DNA"/>
</dbReference>
<dbReference type="AlphaFoldDB" id="A0A1Y2JNR0"/>